<sequence length="93" mass="10592">MTLAKKIKSECYAPDKVRNSGNLRKTSFRRGKCCTCFFFDNTNYVIPTDNDNNKSDTSLLQVVIRIQISDFVSDNDDDSIKDPNYESYSNSSS</sequence>
<dbReference type="AlphaFoldDB" id="A0A9N9SQB1"/>
<name>A0A9N9SQB1_DIABA</name>
<accession>A0A9N9SQB1</accession>
<evidence type="ECO:0000256" key="1">
    <source>
        <dbReference type="SAM" id="MobiDB-lite"/>
    </source>
</evidence>
<reference evidence="2" key="1">
    <citation type="submission" date="2022-01" db="EMBL/GenBank/DDBJ databases">
        <authorList>
            <person name="King R."/>
        </authorList>
    </citation>
    <scope>NUCLEOTIDE SEQUENCE</scope>
</reference>
<evidence type="ECO:0000313" key="3">
    <source>
        <dbReference type="Proteomes" id="UP001153709"/>
    </source>
</evidence>
<protein>
    <submittedName>
        <fullName evidence="2">Uncharacterized protein</fullName>
    </submittedName>
</protein>
<gene>
    <name evidence="2" type="ORF">DIABBA_LOCUS3532</name>
</gene>
<proteinExistence type="predicted"/>
<evidence type="ECO:0000313" key="2">
    <source>
        <dbReference type="EMBL" id="CAG9829763.1"/>
    </source>
</evidence>
<feature type="region of interest" description="Disordered" evidence="1">
    <location>
        <begin position="73"/>
        <end position="93"/>
    </location>
</feature>
<keyword evidence="3" id="KW-1185">Reference proteome</keyword>
<dbReference type="Proteomes" id="UP001153709">
    <property type="component" value="Chromosome 2"/>
</dbReference>
<organism evidence="2 3">
    <name type="scientific">Diabrotica balteata</name>
    <name type="common">Banded cucumber beetle</name>
    <dbReference type="NCBI Taxonomy" id="107213"/>
    <lineage>
        <taxon>Eukaryota</taxon>
        <taxon>Metazoa</taxon>
        <taxon>Ecdysozoa</taxon>
        <taxon>Arthropoda</taxon>
        <taxon>Hexapoda</taxon>
        <taxon>Insecta</taxon>
        <taxon>Pterygota</taxon>
        <taxon>Neoptera</taxon>
        <taxon>Endopterygota</taxon>
        <taxon>Coleoptera</taxon>
        <taxon>Polyphaga</taxon>
        <taxon>Cucujiformia</taxon>
        <taxon>Chrysomeloidea</taxon>
        <taxon>Chrysomelidae</taxon>
        <taxon>Galerucinae</taxon>
        <taxon>Diabroticina</taxon>
        <taxon>Diabroticites</taxon>
        <taxon>Diabrotica</taxon>
    </lineage>
</organism>
<dbReference type="EMBL" id="OU898277">
    <property type="protein sequence ID" value="CAG9829763.1"/>
    <property type="molecule type" value="Genomic_DNA"/>
</dbReference>